<dbReference type="GO" id="GO:0005576">
    <property type="term" value="C:extracellular region"/>
    <property type="evidence" value="ECO:0007669"/>
    <property type="project" value="UniProtKB-SubCell"/>
</dbReference>
<dbReference type="Pfam" id="PF13391">
    <property type="entry name" value="HNH_2"/>
    <property type="match status" value="1"/>
</dbReference>
<dbReference type="InterPro" id="IPR003615">
    <property type="entry name" value="HNH_nuc"/>
</dbReference>
<dbReference type="GeneID" id="94352498"/>
<dbReference type="RefSeq" id="XP_067814242.1">
    <property type="nucleotide sequence ID" value="XM_067966827.1"/>
</dbReference>
<evidence type="ECO:0000256" key="2">
    <source>
        <dbReference type="ARBA" id="ARBA00004613"/>
    </source>
</evidence>
<feature type="signal peptide" evidence="4">
    <location>
        <begin position="1"/>
        <end position="17"/>
    </location>
</feature>
<keyword evidence="3" id="KW-0964">Secreted</keyword>
<dbReference type="AlphaFoldDB" id="A0A976FD44"/>
<comment type="subcellular location">
    <subcellularLocation>
        <location evidence="1">Host cell</location>
    </subcellularLocation>
    <subcellularLocation>
        <location evidence="2">Secreted</location>
    </subcellularLocation>
</comment>
<evidence type="ECO:0000259" key="5">
    <source>
        <dbReference type="Pfam" id="PF13391"/>
    </source>
</evidence>
<dbReference type="EMBL" id="SHOA02000019">
    <property type="protein sequence ID" value="TDH64743.1"/>
    <property type="molecule type" value="Genomic_DNA"/>
</dbReference>
<sequence length="370" mass="42689">MVTLLCVIVGVAGDAFSVDIDDSKFVGHLKDKIKEKNKNEMDKVDAKKLQLFLAKTADDKWLSSCSEDVKKLKEGETTPLIETLTSQDKELQEEHLLRNVLIGMERPSDCQIHVLVVVPEQENDPLNSISSMMEIFQILVSHMLTAAPTTKTTRNIYFKRNLCQYYNCYQRETTWVRCMLLNAAFPKSLVTASHLFRRSNEYVADKFVKISDIDDVKNGMLLFKPLKYAYDHFHISFVRDNTGAFRLKLFDPNIRNTRLIDMVIDKSEDKKVLHEAQITELLESISLTQRPCEFDVNTTFGDVDGTALAFIGPERPFNRCLNLQARVARVLALKNGWIEESYDFPDFWSDVDLNDKMVFFHRRLLEDEVI</sequence>
<evidence type="ECO:0008006" key="9">
    <source>
        <dbReference type="Google" id="ProtNLM"/>
    </source>
</evidence>
<accession>A0A976FD44</accession>
<comment type="caution">
    <text evidence="7">The sequence shown here is derived from an EMBL/GenBank/DDBJ whole genome shotgun (WGS) entry which is preliminary data.</text>
</comment>
<dbReference type="InterPro" id="IPR045379">
    <property type="entry name" value="Crinkler_N"/>
</dbReference>
<name>A0A976FD44_BRELC</name>
<keyword evidence="4" id="KW-0732">Signal</keyword>
<dbReference type="Proteomes" id="UP000294530">
    <property type="component" value="Unassembled WGS sequence"/>
</dbReference>
<keyword evidence="8" id="KW-1185">Reference proteome</keyword>
<feature type="domain" description="HNH nuclease" evidence="5">
    <location>
        <begin position="178"/>
        <end position="238"/>
    </location>
</feature>
<dbReference type="GO" id="GO:0043657">
    <property type="term" value="C:host cell"/>
    <property type="evidence" value="ECO:0007669"/>
    <property type="project" value="UniProtKB-SubCell"/>
</dbReference>
<protein>
    <recommendedName>
        <fullName evidence="9">HNH nuclease domain-containing protein</fullName>
    </recommendedName>
</protein>
<evidence type="ECO:0000256" key="3">
    <source>
        <dbReference type="ARBA" id="ARBA00022525"/>
    </source>
</evidence>
<dbReference type="OrthoDB" id="151325at2759"/>
<feature type="chain" id="PRO_5037217918" description="HNH nuclease domain-containing protein" evidence="4">
    <location>
        <begin position="18"/>
        <end position="370"/>
    </location>
</feature>
<evidence type="ECO:0000256" key="4">
    <source>
        <dbReference type="SAM" id="SignalP"/>
    </source>
</evidence>
<organism evidence="7 8">
    <name type="scientific">Bremia lactucae</name>
    <name type="common">Lettuce downy mildew</name>
    <dbReference type="NCBI Taxonomy" id="4779"/>
    <lineage>
        <taxon>Eukaryota</taxon>
        <taxon>Sar</taxon>
        <taxon>Stramenopiles</taxon>
        <taxon>Oomycota</taxon>
        <taxon>Peronosporomycetes</taxon>
        <taxon>Peronosporales</taxon>
        <taxon>Peronosporaceae</taxon>
        <taxon>Bremia</taxon>
    </lineage>
</organism>
<evidence type="ECO:0000259" key="6">
    <source>
        <dbReference type="Pfam" id="PF20147"/>
    </source>
</evidence>
<feature type="domain" description="Crinkler effector protein N-terminal" evidence="6">
    <location>
        <begin position="2"/>
        <end position="117"/>
    </location>
</feature>
<gene>
    <name evidence="7" type="ORF">CCR75_008778</name>
</gene>
<reference evidence="7 8" key="1">
    <citation type="journal article" date="2021" name="Genome Biol.">
        <title>AFLAP: assembly-free linkage analysis pipeline using k-mers from genome sequencing data.</title>
        <authorList>
            <person name="Fletcher K."/>
            <person name="Zhang L."/>
            <person name="Gil J."/>
            <person name="Han R."/>
            <person name="Cavanaugh K."/>
            <person name="Michelmore R."/>
        </authorList>
    </citation>
    <scope>NUCLEOTIDE SEQUENCE [LARGE SCALE GENOMIC DNA]</scope>
    <source>
        <strain evidence="7 8">SF5</strain>
    </source>
</reference>
<proteinExistence type="predicted"/>
<dbReference type="KEGG" id="blac:94352498"/>
<dbReference type="Pfam" id="PF20147">
    <property type="entry name" value="Crinkler"/>
    <property type="match status" value="1"/>
</dbReference>
<evidence type="ECO:0000256" key="1">
    <source>
        <dbReference type="ARBA" id="ARBA00004340"/>
    </source>
</evidence>
<evidence type="ECO:0000313" key="8">
    <source>
        <dbReference type="Proteomes" id="UP000294530"/>
    </source>
</evidence>
<evidence type="ECO:0000313" key="7">
    <source>
        <dbReference type="EMBL" id="TDH64743.1"/>
    </source>
</evidence>